<dbReference type="EMBL" id="BARU01044029">
    <property type="protein sequence ID" value="GAH87517.1"/>
    <property type="molecule type" value="Genomic_DNA"/>
</dbReference>
<organism evidence="1">
    <name type="scientific">marine sediment metagenome</name>
    <dbReference type="NCBI Taxonomy" id="412755"/>
    <lineage>
        <taxon>unclassified sequences</taxon>
        <taxon>metagenomes</taxon>
        <taxon>ecological metagenomes</taxon>
    </lineage>
</organism>
<reference evidence="1" key="1">
    <citation type="journal article" date="2014" name="Front. Microbiol.">
        <title>High frequency of phylogenetically diverse reductive dehalogenase-homologous genes in deep subseafloor sedimentary metagenomes.</title>
        <authorList>
            <person name="Kawai M."/>
            <person name="Futagami T."/>
            <person name="Toyoda A."/>
            <person name="Takaki Y."/>
            <person name="Nishi S."/>
            <person name="Hori S."/>
            <person name="Arai W."/>
            <person name="Tsubouchi T."/>
            <person name="Morono Y."/>
            <person name="Uchiyama I."/>
            <person name="Ito T."/>
            <person name="Fujiyama A."/>
            <person name="Inagaki F."/>
            <person name="Takami H."/>
        </authorList>
    </citation>
    <scope>NUCLEOTIDE SEQUENCE</scope>
    <source>
        <strain evidence="1">Expedition CK06-06</strain>
    </source>
</reference>
<proteinExistence type="predicted"/>
<gene>
    <name evidence="1" type="ORF">S03H2_67291</name>
</gene>
<sequence>EYQIILDYLEPLGVGALAAAFEQVKKKLSRGLARLLEAVRGKMIMKPC</sequence>
<name>X1J0P1_9ZZZZ</name>
<feature type="non-terminal residue" evidence="1">
    <location>
        <position position="1"/>
    </location>
</feature>
<dbReference type="AlphaFoldDB" id="X1J0P1"/>
<evidence type="ECO:0000313" key="1">
    <source>
        <dbReference type="EMBL" id="GAH87517.1"/>
    </source>
</evidence>
<accession>X1J0P1</accession>
<comment type="caution">
    <text evidence="1">The sequence shown here is derived from an EMBL/GenBank/DDBJ whole genome shotgun (WGS) entry which is preliminary data.</text>
</comment>
<protein>
    <submittedName>
        <fullName evidence="1">Uncharacterized protein</fullName>
    </submittedName>
</protein>